<evidence type="ECO:0000313" key="2">
    <source>
        <dbReference type="Proteomes" id="UP001206821"/>
    </source>
</evidence>
<comment type="caution">
    <text evidence="1">The sequence shown here is derived from an EMBL/GenBank/DDBJ whole genome shotgun (WGS) entry which is preliminary data.</text>
</comment>
<accession>A0ABT2KXI2</accession>
<dbReference type="Pfam" id="PF09388">
    <property type="entry name" value="SpoOE-like"/>
    <property type="match status" value="1"/>
</dbReference>
<name>A0ABT2KXI2_9BACL</name>
<proteinExistence type="predicted"/>
<evidence type="ECO:0000313" key="1">
    <source>
        <dbReference type="EMBL" id="MCT4794296.1"/>
    </source>
</evidence>
<dbReference type="Gene3D" id="4.10.280.10">
    <property type="entry name" value="Helix-loop-helix DNA-binding domain"/>
    <property type="match status" value="1"/>
</dbReference>
<dbReference type="EMBL" id="JANIEK010000004">
    <property type="protein sequence ID" value="MCT4794296.1"/>
    <property type="molecule type" value="Genomic_DNA"/>
</dbReference>
<reference evidence="1 2" key="1">
    <citation type="submission" date="2022-07" db="EMBL/GenBank/DDBJ databases">
        <title>Genomic and pangenome structural analysis of the polyextremophile Exiguobacterium.</title>
        <authorList>
            <person name="Shen L."/>
        </authorList>
    </citation>
    <scope>NUCLEOTIDE SEQUENCE [LARGE SCALE GENOMIC DNA]</scope>
    <source>
        <strain evidence="1 2">12_1</strain>
    </source>
</reference>
<dbReference type="InterPro" id="IPR018540">
    <property type="entry name" value="Spo0E-like"/>
</dbReference>
<protein>
    <submittedName>
        <fullName evidence="1">Aspartyl-phosphate phosphatase Spo0E family protein</fullName>
    </submittedName>
</protein>
<gene>
    <name evidence="1" type="ORF">NQG31_02010</name>
</gene>
<dbReference type="Proteomes" id="UP001206821">
    <property type="component" value="Unassembled WGS sequence"/>
</dbReference>
<sequence length="77" mass="8991">MDIQVCQFLFYNDGGNKVAVITAENLHHAIEQKRDELYEIASQHSWTSPEVIHISQELDTLITRHVLLKHPEEQLIR</sequence>
<dbReference type="InterPro" id="IPR036638">
    <property type="entry name" value="HLH_DNA-bd_sf"/>
</dbReference>
<dbReference type="InterPro" id="IPR037208">
    <property type="entry name" value="Spo0E-like_sf"/>
</dbReference>
<organism evidence="1 2">
    <name type="scientific">Exiguobacterium alkaliphilum</name>
    <dbReference type="NCBI Taxonomy" id="1428684"/>
    <lineage>
        <taxon>Bacteria</taxon>
        <taxon>Bacillati</taxon>
        <taxon>Bacillota</taxon>
        <taxon>Bacilli</taxon>
        <taxon>Bacillales</taxon>
        <taxon>Bacillales Family XII. Incertae Sedis</taxon>
        <taxon>Exiguobacterium</taxon>
    </lineage>
</organism>
<keyword evidence="2" id="KW-1185">Reference proteome</keyword>
<dbReference type="SUPFAM" id="SSF140500">
    <property type="entry name" value="BAS1536-like"/>
    <property type="match status" value="1"/>
</dbReference>